<gene>
    <name evidence="2" type="ORF">D1012_13385</name>
</gene>
<evidence type="ECO:0000313" key="3">
    <source>
        <dbReference type="Proteomes" id="UP000284547"/>
    </source>
</evidence>
<comment type="caution">
    <text evidence="2">The sequence shown here is derived from an EMBL/GenBank/DDBJ whole genome shotgun (WGS) entry which is preliminary data.</text>
</comment>
<reference evidence="2 3" key="1">
    <citation type="submission" date="2018-08" db="EMBL/GenBank/DDBJ databases">
        <title>Flavobacterium tibetense sp. nov., isolated from a wetland YonghuCo on Tibetan Plateau.</title>
        <authorList>
            <person name="Phurbu D."/>
            <person name="Lu H."/>
            <person name="Xing P."/>
        </authorList>
    </citation>
    <scope>NUCLEOTIDE SEQUENCE [LARGE SCALE GENOMIC DNA]</scope>
    <source>
        <strain evidence="2 3">DJC</strain>
    </source>
</reference>
<proteinExistence type="predicted"/>
<dbReference type="Pfam" id="PF06568">
    <property type="entry name" value="YjiS-like"/>
    <property type="match status" value="1"/>
</dbReference>
<protein>
    <submittedName>
        <fullName evidence="2">DUF1127 domain-containing protein</fullName>
    </submittedName>
</protein>
<dbReference type="Proteomes" id="UP000284547">
    <property type="component" value="Unassembled WGS sequence"/>
</dbReference>
<dbReference type="EMBL" id="QWEY01000007">
    <property type="protein sequence ID" value="RGP36655.1"/>
    <property type="molecule type" value="Genomic_DNA"/>
</dbReference>
<evidence type="ECO:0000313" key="2">
    <source>
        <dbReference type="EMBL" id="RGP36655.1"/>
    </source>
</evidence>
<organism evidence="2 3">
    <name type="scientific">Pseudotabrizicola alkalilacus</name>
    <dbReference type="NCBI Taxonomy" id="2305252"/>
    <lineage>
        <taxon>Bacteria</taxon>
        <taxon>Pseudomonadati</taxon>
        <taxon>Pseudomonadota</taxon>
        <taxon>Alphaproteobacteria</taxon>
        <taxon>Rhodobacterales</taxon>
        <taxon>Paracoccaceae</taxon>
        <taxon>Pseudotabrizicola</taxon>
    </lineage>
</organism>
<keyword evidence="3" id="KW-1185">Reference proteome</keyword>
<sequence length="71" mass="7875">MAYVNSSRAASYGIADRAAAIVKTIRVALERRRVFKLTVRELQALSNRELADLGIHRAMITRVANEAAYGK</sequence>
<accession>A0A411Z0Q3</accession>
<dbReference type="AlphaFoldDB" id="A0A411Z0Q3"/>
<dbReference type="OrthoDB" id="8244198at2"/>
<feature type="domain" description="YjiS-like" evidence="1">
    <location>
        <begin position="25"/>
        <end position="60"/>
    </location>
</feature>
<name>A0A411Z0Q3_9RHOB</name>
<dbReference type="RefSeq" id="WP_118153033.1">
    <property type="nucleotide sequence ID" value="NZ_QWEY01000007.1"/>
</dbReference>
<dbReference type="InterPro" id="IPR009506">
    <property type="entry name" value="YjiS-like"/>
</dbReference>
<evidence type="ECO:0000259" key="1">
    <source>
        <dbReference type="Pfam" id="PF06568"/>
    </source>
</evidence>